<dbReference type="PROSITE" id="PS50994">
    <property type="entry name" value="INTEGRASE"/>
    <property type="match status" value="1"/>
</dbReference>
<dbReference type="GO" id="GO:0015074">
    <property type="term" value="P:DNA integration"/>
    <property type="evidence" value="ECO:0007669"/>
    <property type="project" value="InterPro"/>
</dbReference>
<accession>B6QW69</accession>
<dbReference type="EMBL" id="DS995906">
    <property type="protein sequence ID" value="EEA19261.1"/>
    <property type="molecule type" value="Genomic_DNA"/>
</dbReference>
<keyword evidence="5" id="KW-1185">Reference proteome</keyword>
<dbReference type="Gene3D" id="3.30.420.10">
    <property type="entry name" value="Ribonuclease H-like superfamily/Ribonuclease H"/>
    <property type="match status" value="1"/>
</dbReference>
<evidence type="ECO:0000313" key="4">
    <source>
        <dbReference type="EMBL" id="EEA19261.1"/>
    </source>
</evidence>
<evidence type="ECO:0000313" key="5">
    <source>
        <dbReference type="Proteomes" id="UP000001294"/>
    </source>
</evidence>
<name>B6QW69_TALMQ</name>
<dbReference type="InterPro" id="IPR001584">
    <property type="entry name" value="Integrase_cat-core"/>
</dbReference>
<feature type="compositionally biased region" description="Polar residues" evidence="2">
    <location>
        <begin position="1"/>
        <end position="18"/>
    </location>
</feature>
<evidence type="ECO:0000256" key="2">
    <source>
        <dbReference type="SAM" id="MobiDB-lite"/>
    </source>
</evidence>
<dbReference type="InterPro" id="IPR050951">
    <property type="entry name" value="Retrovirus_Pol_polyprotein"/>
</dbReference>
<dbReference type="SUPFAM" id="SSF53098">
    <property type="entry name" value="Ribonuclease H-like"/>
    <property type="match status" value="1"/>
</dbReference>
<feature type="region of interest" description="Disordered" evidence="2">
    <location>
        <begin position="438"/>
        <end position="468"/>
    </location>
</feature>
<feature type="region of interest" description="Disordered" evidence="2">
    <location>
        <begin position="1"/>
        <end position="22"/>
    </location>
</feature>
<organism evidence="4 5">
    <name type="scientific">Talaromyces marneffei (strain ATCC 18224 / CBS 334.59 / QM 7333)</name>
    <name type="common">Penicillium marneffei</name>
    <dbReference type="NCBI Taxonomy" id="441960"/>
    <lineage>
        <taxon>Eukaryota</taxon>
        <taxon>Fungi</taxon>
        <taxon>Dikarya</taxon>
        <taxon>Ascomycota</taxon>
        <taxon>Pezizomycotina</taxon>
        <taxon>Eurotiomycetes</taxon>
        <taxon>Eurotiomycetidae</taxon>
        <taxon>Eurotiales</taxon>
        <taxon>Trichocomaceae</taxon>
        <taxon>Talaromyces</taxon>
        <taxon>Talaromyces sect. Talaromyces</taxon>
    </lineage>
</organism>
<feature type="compositionally biased region" description="Basic and acidic residues" evidence="2">
    <location>
        <begin position="1111"/>
        <end position="1124"/>
    </location>
</feature>
<proteinExistence type="predicted"/>
<protein>
    <recommendedName>
        <fullName evidence="3">Integrase catalytic domain-containing protein</fullName>
    </recommendedName>
</protein>
<dbReference type="InterPro" id="IPR012337">
    <property type="entry name" value="RNaseH-like_sf"/>
</dbReference>
<feature type="region of interest" description="Disordered" evidence="2">
    <location>
        <begin position="1717"/>
        <end position="1737"/>
    </location>
</feature>
<dbReference type="Proteomes" id="UP000001294">
    <property type="component" value="Unassembled WGS sequence"/>
</dbReference>
<keyword evidence="1" id="KW-0694">RNA-binding</keyword>
<dbReference type="GO" id="GO:0003723">
    <property type="term" value="F:RNA binding"/>
    <property type="evidence" value="ECO:0007669"/>
    <property type="project" value="UniProtKB-KW"/>
</dbReference>
<gene>
    <name evidence="4" type="ORF">PMAA_015190</name>
</gene>
<dbReference type="PANTHER" id="PTHR37984:SF5">
    <property type="entry name" value="PROTEIN NYNRIN-LIKE"/>
    <property type="match status" value="1"/>
</dbReference>
<dbReference type="HOGENOM" id="CLU_002055_0_1_1"/>
<dbReference type="InterPro" id="IPR036397">
    <property type="entry name" value="RNaseH_sf"/>
</dbReference>
<dbReference type="InterPro" id="IPR013103">
    <property type="entry name" value="RVT_2"/>
</dbReference>
<feature type="region of interest" description="Disordered" evidence="2">
    <location>
        <begin position="1098"/>
        <end position="1133"/>
    </location>
</feature>
<evidence type="ECO:0000256" key="1">
    <source>
        <dbReference type="ARBA" id="ARBA00022884"/>
    </source>
</evidence>
<reference evidence="5" key="1">
    <citation type="journal article" date="2015" name="Genome Announc.">
        <title>Genome sequence of the AIDS-associated pathogen Penicillium marneffei (ATCC18224) and its near taxonomic relative Talaromyces stipitatus (ATCC10500).</title>
        <authorList>
            <person name="Nierman W.C."/>
            <person name="Fedorova-Abrams N.D."/>
            <person name="Andrianopoulos A."/>
        </authorList>
    </citation>
    <scope>NUCLEOTIDE SEQUENCE [LARGE SCALE GENOMIC DNA]</scope>
    <source>
        <strain evidence="5">ATCC 18224 / CBS 334.59 / QM 7333</strain>
    </source>
</reference>
<feature type="domain" description="Integrase catalytic" evidence="3">
    <location>
        <begin position="823"/>
        <end position="999"/>
    </location>
</feature>
<dbReference type="Pfam" id="PF07727">
    <property type="entry name" value="RVT_2"/>
    <property type="match status" value="1"/>
</dbReference>
<dbReference type="GO" id="GO:0005634">
    <property type="term" value="C:nucleus"/>
    <property type="evidence" value="ECO:0007669"/>
    <property type="project" value="UniProtKB-ARBA"/>
</dbReference>
<feature type="compositionally biased region" description="Basic residues" evidence="2">
    <location>
        <begin position="438"/>
        <end position="458"/>
    </location>
</feature>
<evidence type="ECO:0000259" key="3">
    <source>
        <dbReference type="PROSITE" id="PS50994"/>
    </source>
</evidence>
<sequence length="1737" mass="195931">MAPTTRSSSSSENYSKTFDPTGKDEETIKKCILARTEEYADMYDEDLWNNFHEEFAAWNEETLRIAPFKTLTELRDALRTNGVYAAKGSPHPASALFAVITEPEQHIWTEEDIRYHVLRRGTFNSPNIQLTYGSLIRTIQNENAVPAQHVTHAEQPISTPPPAPPASAIPPSITTRPQARYDQAREITPTPVAPSHGYGQITPGARTIYEATQMSNTSASQRFKAHHEPQHATYVAPNLPNLQKAFLDHMKYGGPEESFDLVYQTFTHICAHYGYRTPEAVRDVFHVMLKGAASSYYWTNNPTWLQQGIDPAAAIKARFETEEHLRRIQETWDATNLPRTMNNHPEKPVLECLEIMFADMEKMYHKLRPELRTEALYIAKLFAATRLVPACHGVSITSTTTVYALMESLRRTVTQWEDTKKEAVSQGSHVVDAYYTNRRYHHKQSSSPHRGRSPHRNRQQYDDRSRRSSSWNPAAKICRVCKRAGCWSTNHTKEEQQAAIQLFLDRAKAYFAAGEEQPPIATNQDDRADDKEFKAFLAGVDAPSSYETEDREDQGPLEAAGWFTTASPEHEKFSHSLAQDLANRSTAHFLESMLRTEPHSKLFEDIATTTDALYDALPVLPQYSFLTEPRYSTNTFVGILIDTGAAEHSTAGYPQYLAYRKTAKNVILDTSTAGQASIRFGPGESIKSIGSIDVPTPIGTIRFHILEVMTPFLLSIKDMDRLGIFFDNTKNVLVGPSPGMTTPVSRRFGHPFLIWDHALQSYLTESFDAETCFLTETELRRLHRRFGHPSVEKLRRMLERAGHNVDSEALKHIRKVCHHCQIHGQSPGRFRFTLQDDVSFNHSIIVDIMYINGKPVLHVVDEATRFNAAHWLDNISAKATWTALRIMWIDMYLGPPDFIITDAGKNFTSKEFSQNALSMNITVTTVPVEAHWSIGTVERYHAVLRRSYEIMKKELPGISAEAALQMAVKAVNNTTGPDGLVPTLLVFGAYPRMTEYDPPSPTTTQRAAAVKKAMTEIRKIRAQRQISDALNTRNGPSSTAVHRLPLNSDVLVWREGNTGYAGEWTGSYKLLAVNNETCIIELPSGPTSFRSTAVKPYHAEPEAQPNGPIPSEKDVTQPDPEKSIQEAPEASPKAISQAMIPPLPSVVIPQYEPEASSLPRPQRDRRLPARYREDHTQHTFLGQFTQEHEDESRHQFAAAVLARFEGSQRKEVNGLLERGVFEYVQEKDIPPGTRIFTARFVNDIKNPGTDKAFEKSRLVVQAYNDGDKEYVLTQSPTIQRASQRIILCLGMIVENVRYYIRDITQAYIQSTTKLNRDFYIRITQDLAEYFPGATFLKVVRPLYGIPEAGNHWFRTYHNHHTEKLNIETSTYDPCLLHCSDSKQGFGIVGMQTDDTLIVANDTFAVREEEEIQRANILCKPREELTIDNPLKFNGAVVTETAQGITLTQKRTCSHIRLVQDQPADTTNSRGKVRKDATPKEQYIAQRALGAYIASMSQPEASFDLSFAAQTTDPQRDDIKALNKRLQWQLDNPERGLRFVKLDVRTLRLIALVDASFANNKDLSSQLGYVIVLADEANNANILHWSSTKCKRITRSVLGSETYALANGFDAAAAIKSTLTQLLHLTEPLPLIVCTDSKSLYECLVKLGTTQEKRLMIDLMCLRQSYERQEISEVRWIDGNSDPANAITKGKPCHALQELIDTNKLRINVNSWVERTATTRSPEPKAVRFATPLESPEQ</sequence>
<dbReference type="PANTHER" id="PTHR37984">
    <property type="entry name" value="PROTEIN CBG26694"/>
    <property type="match status" value="1"/>
</dbReference>
<dbReference type="VEuPathDB" id="FungiDB:PMAA_015190"/>
<dbReference type="PhylomeDB" id="B6QW69"/>
<dbReference type="OrthoDB" id="4850545at2759"/>